<name>A0AA38TV11_9ASTR</name>
<dbReference type="PANTHER" id="PTHR47165">
    <property type="entry name" value="OS03G0429900 PROTEIN"/>
    <property type="match status" value="1"/>
</dbReference>
<dbReference type="PANTHER" id="PTHR47165:SF4">
    <property type="entry name" value="OS03G0429900 PROTEIN"/>
    <property type="match status" value="1"/>
</dbReference>
<dbReference type="SUPFAM" id="SSF50249">
    <property type="entry name" value="Nucleic acid-binding proteins"/>
    <property type="match status" value="1"/>
</dbReference>
<comment type="caution">
    <text evidence="1">The sequence shown here is derived from an EMBL/GenBank/DDBJ whole genome shotgun (WGS) entry which is preliminary data.</text>
</comment>
<dbReference type="InterPro" id="IPR027417">
    <property type="entry name" value="P-loop_NTPase"/>
</dbReference>
<organism evidence="1 2">
    <name type="scientific">Centaurea solstitialis</name>
    <name type="common">yellow star-thistle</name>
    <dbReference type="NCBI Taxonomy" id="347529"/>
    <lineage>
        <taxon>Eukaryota</taxon>
        <taxon>Viridiplantae</taxon>
        <taxon>Streptophyta</taxon>
        <taxon>Embryophyta</taxon>
        <taxon>Tracheophyta</taxon>
        <taxon>Spermatophyta</taxon>
        <taxon>Magnoliopsida</taxon>
        <taxon>eudicotyledons</taxon>
        <taxon>Gunneridae</taxon>
        <taxon>Pentapetalae</taxon>
        <taxon>asterids</taxon>
        <taxon>campanulids</taxon>
        <taxon>Asterales</taxon>
        <taxon>Asteraceae</taxon>
        <taxon>Carduoideae</taxon>
        <taxon>Cardueae</taxon>
        <taxon>Centaureinae</taxon>
        <taxon>Centaurea</taxon>
    </lineage>
</organism>
<accession>A0AA38TV11</accession>
<dbReference type="EMBL" id="JARYMX010000002">
    <property type="protein sequence ID" value="KAJ9561490.1"/>
    <property type="molecule type" value="Genomic_DNA"/>
</dbReference>
<dbReference type="AlphaFoldDB" id="A0AA38TV11"/>
<protein>
    <recommendedName>
        <fullName evidence="3">Replication protein A OB domain-containing protein</fullName>
    </recommendedName>
</protein>
<dbReference type="SUPFAM" id="SSF52540">
    <property type="entry name" value="P-loop containing nucleoside triphosphate hydrolases"/>
    <property type="match status" value="1"/>
</dbReference>
<dbReference type="Proteomes" id="UP001172457">
    <property type="component" value="Chromosome 2"/>
</dbReference>
<evidence type="ECO:0000313" key="2">
    <source>
        <dbReference type="Proteomes" id="UP001172457"/>
    </source>
</evidence>
<dbReference type="CDD" id="cd18809">
    <property type="entry name" value="SF1_C_RecD"/>
    <property type="match status" value="1"/>
</dbReference>
<dbReference type="InterPro" id="IPR012340">
    <property type="entry name" value="NA-bd_OB-fold"/>
</dbReference>
<evidence type="ECO:0000313" key="1">
    <source>
        <dbReference type="EMBL" id="KAJ9561490.1"/>
    </source>
</evidence>
<proteinExistence type="predicted"/>
<keyword evidence="2" id="KW-1185">Reference proteome</keyword>
<evidence type="ECO:0008006" key="3">
    <source>
        <dbReference type="Google" id="ProtNLM"/>
    </source>
</evidence>
<sequence>MTINKSQGQSLNRIGLYLPQPLFSHGQLYVALSRATSANGLKILINNNEHRPPNYTKNIVMATIDLNNLEPGDSAKTIEVKVYRTWISRNPPNPAPVGYCCILLDRQITSDVFEELESYENQVTQTKISGNIVEVTLWEEMAQNFDKPAFDSMTKPVILAISSCRSIEERGCADEINFVEGYKAKYDITPPLPIDYQRYNDTNIEKTRNRIPLAILLEQNPDTYKSVRFTCEGQITDLSSHREWYHLSCTTCSKKLTYGTSMFACRDHGPQPQPNYRYSFKGFVCDGTATATSLSSPQVQMPSRR</sequence>
<gene>
    <name evidence="1" type="ORF">OSB04_006650</name>
</gene>
<dbReference type="Gene3D" id="2.40.50.140">
    <property type="entry name" value="Nucleic acid-binding proteins"/>
    <property type="match status" value="1"/>
</dbReference>
<reference evidence="1" key="1">
    <citation type="submission" date="2023-03" db="EMBL/GenBank/DDBJ databases">
        <title>Chromosome-scale reference genome and RAD-based genetic map of yellow starthistle (Centaurea solstitialis) reveal putative structural variation and QTLs associated with invader traits.</title>
        <authorList>
            <person name="Reatini B."/>
            <person name="Cang F.A."/>
            <person name="Jiang Q."/>
            <person name="Mckibben M.T.W."/>
            <person name="Barker M.S."/>
            <person name="Rieseberg L.H."/>
            <person name="Dlugosch K.M."/>
        </authorList>
    </citation>
    <scope>NUCLEOTIDE SEQUENCE</scope>
    <source>
        <strain evidence="1">CAN-66</strain>
        <tissue evidence="1">Leaf</tissue>
    </source>
</reference>